<dbReference type="AlphaFoldDB" id="A0A8S1KG18"/>
<proteinExistence type="predicted"/>
<evidence type="ECO:0000313" key="2">
    <source>
        <dbReference type="Proteomes" id="UP000688137"/>
    </source>
</evidence>
<reference evidence="1" key="1">
    <citation type="submission" date="2021-01" db="EMBL/GenBank/DDBJ databases">
        <authorList>
            <consortium name="Genoscope - CEA"/>
            <person name="William W."/>
        </authorList>
    </citation>
    <scope>NUCLEOTIDE SEQUENCE</scope>
</reference>
<gene>
    <name evidence="1" type="ORF">PPRIM_AZ9-3.1.T0210346</name>
</gene>
<protein>
    <submittedName>
        <fullName evidence="1">Uncharacterized protein</fullName>
    </submittedName>
</protein>
<comment type="caution">
    <text evidence="1">The sequence shown here is derived from an EMBL/GenBank/DDBJ whole genome shotgun (WGS) entry which is preliminary data.</text>
</comment>
<sequence length="165" mass="19975">MIKQMYDISDEYIQDYQRNYIKNNELLTKNFFLKGIQQIKKNFKVVNNIKQIFKIFISFIQKGIKGNQVVENQLINDDLEQIKYIINYPVYNPYQDQNCQEQIQQDILDAAELSSDKHNKIPQRKPTQSIKYSKLQKQDYMYPQIFRLIMNHQNLLKYEIVRKVN</sequence>
<organism evidence="1 2">
    <name type="scientific">Paramecium primaurelia</name>
    <dbReference type="NCBI Taxonomy" id="5886"/>
    <lineage>
        <taxon>Eukaryota</taxon>
        <taxon>Sar</taxon>
        <taxon>Alveolata</taxon>
        <taxon>Ciliophora</taxon>
        <taxon>Intramacronucleata</taxon>
        <taxon>Oligohymenophorea</taxon>
        <taxon>Peniculida</taxon>
        <taxon>Parameciidae</taxon>
        <taxon>Paramecium</taxon>
    </lineage>
</organism>
<keyword evidence="2" id="KW-1185">Reference proteome</keyword>
<name>A0A8S1KG18_PARPR</name>
<evidence type="ECO:0000313" key="1">
    <source>
        <dbReference type="EMBL" id="CAD8054198.1"/>
    </source>
</evidence>
<accession>A0A8S1KG18</accession>
<dbReference type="Proteomes" id="UP000688137">
    <property type="component" value="Unassembled WGS sequence"/>
</dbReference>
<dbReference type="EMBL" id="CAJJDM010000019">
    <property type="protein sequence ID" value="CAD8054198.1"/>
    <property type="molecule type" value="Genomic_DNA"/>
</dbReference>